<organism evidence="2 3">
    <name type="scientific">Euplotes crassus</name>
    <dbReference type="NCBI Taxonomy" id="5936"/>
    <lineage>
        <taxon>Eukaryota</taxon>
        <taxon>Sar</taxon>
        <taxon>Alveolata</taxon>
        <taxon>Ciliophora</taxon>
        <taxon>Intramacronucleata</taxon>
        <taxon>Spirotrichea</taxon>
        <taxon>Hypotrichia</taxon>
        <taxon>Euplotida</taxon>
        <taxon>Euplotidae</taxon>
        <taxon>Moneuplotes</taxon>
    </lineage>
</organism>
<dbReference type="Proteomes" id="UP001295684">
    <property type="component" value="Unassembled WGS sequence"/>
</dbReference>
<reference evidence="2" key="1">
    <citation type="submission" date="2023-07" db="EMBL/GenBank/DDBJ databases">
        <authorList>
            <consortium name="AG Swart"/>
            <person name="Singh M."/>
            <person name="Singh A."/>
            <person name="Seah K."/>
            <person name="Emmerich C."/>
        </authorList>
    </citation>
    <scope>NUCLEOTIDE SEQUENCE</scope>
    <source>
        <strain evidence="2">DP1</strain>
    </source>
</reference>
<gene>
    <name evidence="2" type="ORF">ECRASSUSDP1_LOCUS12081</name>
</gene>
<protein>
    <submittedName>
        <fullName evidence="2">Uncharacterized protein</fullName>
    </submittedName>
</protein>
<keyword evidence="3" id="KW-1185">Reference proteome</keyword>
<sequence>MNIARSPRTSKPSFQSYRSLRPDDFQQVKKQSTGLVAPNQGDSSISYILEESIDEEKQCARNPQQLKIHKKYNRKRISIIDSDVPTNMSIYGNTQESENKTVEKSPFNIKCSTLSSEKDSSQDGCDGDSVTLFNALMDSQSCLSGTRLSMITPEDISILKTPKASPKIITPFMGMFKKTLKKSQRLQKQRIDQCSPTKSYFTLSNCTPRGFTITNTAPDFQIKL</sequence>
<evidence type="ECO:0000256" key="1">
    <source>
        <dbReference type="SAM" id="MobiDB-lite"/>
    </source>
</evidence>
<comment type="caution">
    <text evidence="2">The sequence shown here is derived from an EMBL/GenBank/DDBJ whole genome shotgun (WGS) entry which is preliminary data.</text>
</comment>
<evidence type="ECO:0000313" key="3">
    <source>
        <dbReference type="Proteomes" id="UP001295684"/>
    </source>
</evidence>
<dbReference type="AlphaFoldDB" id="A0AAD1UJX0"/>
<evidence type="ECO:0000313" key="2">
    <source>
        <dbReference type="EMBL" id="CAI2370763.1"/>
    </source>
</evidence>
<proteinExistence type="predicted"/>
<name>A0AAD1UJX0_EUPCR</name>
<dbReference type="EMBL" id="CAMPGE010011970">
    <property type="protein sequence ID" value="CAI2370763.1"/>
    <property type="molecule type" value="Genomic_DNA"/>
</dbReference>
<accession>A0AAD1UJX0</accession>
<feature type="compositionally biased region" description="Polar residues" evidence="1">
    <location>
        <begin position="7"/>
        <end position="18"/>
    </location>
</feature>
<feature type="region of interest" description="Disordered" evidence="1">
    <location>
        <begin position="1"/>
        <end position="23"/>
    </location>
</feature>